<reference evidence="5" key="1">
    <citation type="submission" date="2023-08" db="EMBL/GenBank/DDBJ databases">
        <authorList>
            <person name="Chen Y."/>
            <person name="Shah S."/>
            <person name="Dougan E. K."/>
            <person name="Thang M."/>
            <person name="Chan C."/>
        </authorList>
    </citation>
    <scope>NUCLEOTIDE SEQUENCE</scope>
</reference>
<keyword evidence="4" id="KW-0812">Transmembrane</keyword>
<dbReference type="EMBL" id="CAUJNA010003538">
    <property type="protein sequence ID" value="CAJ1404396.1"/>
    <property type="molecule type" value="Genomic_DNA"/>
</dbReference>
<feature type="transmembrane region" description="Helical" evidence="4">
    <location>
        <begin position="884"/>
        <end position="902"/>
    </location>
</feature>
<keyword evidence="6" id="KW-1185">Reference proteome</keyword>
<dbReference type="PANTHER" id="PTHR46128:SF193">
    <property type="entry name" value="TETRATRICOPEPTIDE-LIKE HELICAL DOMAIN SUPERFAMILY"/>
    <property type="match status" value="1"/>
</dbReference>
<dbReference type="InterPro" id="IPR002885">
    <property type="entry name" value="PPR_rpt"/>
</dbReference>
<evidence type="ECO:0000313" key="6">
    <source>
        <dbReference type="Proteomes" id="UP001178507"/>
    </source>
</evidence>
<evidence type="ECO:0000256" key="3">
    <source>
        <dbReference type="SAM" id="MobiDB-lite"/>
    </source>
</evidence>
<feature type="region of interest" description="Disordered" evidence="3">
    <location>
        <begin position="577"/>
        <end position="619"/>
    </location>
</feature>
<feature type="transmembrane region" description="Helical" evidence="4">
    <location>
        <begin position="747"/>
        <end position="766"/>
    </location>
</feature>
<proteinExistence type="inferred from homology"/>
<dbReference type="InterPro" id="IPR011990">
    <property type="entry name" value="TPR-like_helical_dom_sf"/>
</dbReference>
<organism evidence="5 6">
    <name type="scientific">Effrenium voratum</name>
    <dbReference type="NCBI Taxonomy" id="2562239"/>
    <lineage>
        <taxon>Eukaryota</taxon>
        <taxon>Sar</taxon>
        <taxon>Alveolata</taxon>
        <taxon>Dinophyceae</taxon>
        <taxon>Suessiales</taxon>
        <taxon>Symbiodiniaceae</taxon>
        <taxon>Effrenium</taxon>
    </lineage>
</organism>
<name>A0AA36JEX1_9DINO</name>
<keyword evidence="4" id="KW-0472">Membrane</keyword>
<sequence>MQRDALATRLAPDALANAQAHALAKARRWSAALKIELGSGSAANAVMSSCAKSRQWTEAMAIMAELSATRAASRISFGSAISCAAKESHWRRALHLFDALQERNLQANVVIFGATIAACEGKWRHAVELLAAVRRDNLEANVIASGAALNACAKDAQWQQSVQMLTSIARSLQANVPVYTAAIGSCRDQWQEALALFREMGTQRLQPNAMACSTAIRCCKERWAVALELFYEMAQKELQRDLVVYNSALAALELSNQLDTVLALLRHLQAQRIADSASYTAAIACCGAQWEQALLLASTCLRPTTWVYNACLSSCEKAAQWPTALALLKDLQDLALTFDAFTCSSVVSCCARARQAAVALRLFAELRTAANAAACTAALGACEGQRWPMALQLLDEFRTSRQQGDVVLFNTVITTCSSSSRWTEALQIFADLPRQQLKPSRVTYGAVARALERGGQWQRALVFQQIAPRDGLVCGSAAIAAPAASLAPLLAELQSTALGAKSINDLLTLPAPKPPVPKATCPEPFGSGIGRLQRAVAHVSASGAERRIKAVPRMREEFRMELEKALQPLREKLKNLEGGGHDMLSYEDSHNPPQMKKLDGDVVSPEPEEDAGDQTTHEDAMEPVPFLETTWNLVLVLGHSGVGWIDVIVAWLLLVASAGMQITFSWILTSESFLGEPFDQAQVETALSWRRSVAHDHTYLDFAKTSLTSRVCNGDGSLIISTEQADLIQRINSFLNLEDDELEATGFRPGILLAMLCILLWCLYICNEFRTIFLSLEAVAQIPRSARTKFQGARFEVISYGRFWAYCLLRLLRACIAGVLLYAGVLWLGSTTSITDLILNAVALEAILDLDTTIFSALMPKKLQLKVEDLEAIKVQYSRLRSQMESVCILVLLGALLAWPYFTIVGPLGDTMAAVKHAHCGGHQDFVVGFNEDQNMPFGFKSVPFNRSAEQTVVELAIGDYIFQDGLEAKYIAFHTDSQRFESYRTQTMTAAASEKTWCSDVDVFFQPDNPYASQAPYFRPFFRAAMLGLGLPSNSSCADAQHRCDDEDAQLLRLVCGRTCCINSRSNPWFKVPAKGCYVACLEEADRSGECTNQVDLPAWDQFWDLYPTVLETTLGQTLDSTDNSSAFDVYQIIDAMKTYGCAALAMNGNQNEVTTYRPWCGGNEELFAPLARLCPETCNCTDLTVLSVVPAWCPSSCQCVDRTISVIGIAASCADVLAIGWCGSDEFSKLCPKTCGRC</sequence>
<evidence type="ECO:0000256" key="4">
    <source>
        <dbReference type="SAM" id="Phobius"/>
    </source>
</evidence>
<dbReference type="Proteomes" id="UP001178507">
    <property type="component" value="Unassembled WGS sequence"/>
</dbReference>
<evidence type="ECO:0008006" key="7">
    <source>
        <dbReference type="Google" id="ProtNLM"/>
    </source>
</evidence>
<keyword evidence="4" id="KW-1133">Transmembrane helix</keyword>
<feature type="repeat" description="PPR" evidence="2">
    <location>
        <begin position="405"/>
        <end position="439"/>
    </location>
</feature>
<evidence type="ECO:0000256" key="1">
    <source>
        <dbReference type="ARBA" id="ARBA00007626"/>
    </source>
</evidence>
<dbReference type="Gene3D" id="1.25.40.10">
    <property type="entry name" value="Tetratricopeptide repeat domain"/>
    <property type="match status" value="4"/>
</dbReference>
<dbReference type="InterPro" id="IPR050872">
    <property type="entry name" value="PPR_P_subfamily"/>
</dbReference>
<accession>A0AA36JEX1</accession>
<gene>
    <name evidence="5" type="ORF">EVOR1521_LOCUS26849</name>
</gene>
<protein>
    <recommendedName>
        <fullName evidence="7">Pentatricopeptide repeat-containing protein, chloroplastic</fullName>
    </recommendedName>
</protein>
<dbReference type="AlphaFoldDB" id="A0AA36JEX1"/>
<dbReference type="PANTHER" id="PTHR46128">
    <property type="entry name" value="MITOCHONDRIAL GROUP I INTRON SPLICING FACTOR CCM1"/>
    <property type="match status" value="1"/>
</dbReference>
<evidence type="ECO:0000256" key="2">
    <source>
        <dbReference type="PROSITE-ProRule" id="PRU00708"/>
    </source>
</evidence>
<comment type="similarity">
    <text evidence="1">Belongs to the PPR family. P subfamily.</text>
</comment>
<dbReference type="PROSITE" id="PS51375">
    <property type="entry name" value="PPR"/>
    <property type="match status" value="1"/>
</dbReference>
<comment type="caution">
    <text evidence="5">The sequence shown here is derived from an EMBL/GenBank/DDBJ whole genome shotgun (WGS) entry which is preliminary data.</text>
</comment>
<evidence type="ECO:0000313" key="5">
    <source>
        <dbReference type="EMBL" id="CAJ1404396.1"/>
    </source>
</evidence>